<dbReference type="InterPro" id="IPR000562">
    <property type="entry name" value="FN_type2_dom"/>
</dbReference>
<evidence type="ECO:0000259" key="8">
    <source>
        <dbReference type="PROSITE" id="PS51092"/>
    </source>
</evidence>
<dbReference type="InterPro" id="IPR013806">
    <property type="entry name" value="Kringle-like"/>
</dbReference>
<dbReference type="EMBL" id="SCEB01000370">
    <property type="protein sequence ID" value="RXM99469.1"/>
    <property type="molecule type" value="Genomic_DNA"/>
</dbReference>
<feature type="domain" description="Fibronectin type-II" evidence="8">
    <location>
        <begin position="502"/>
        <end position="550"/>
    </location>
</feature>
<dbReference type="Gene3D" id="3.40.570.10">
    <property type="entry name" value="Extracellular Endonuclease, subunit A"/>
    <property type="match status" value="1"/>
</dbReference>
<dbReference type="SMART" id="SM00059">
    <property type="entry name" value="FN2"/>
    <property type="match status" value="5"/>
</dbReference>
<dbReference type="InterPro" id="IPR001604">
    <property type="entry name" value="Endo_G_ENPP1-like_dom"/>
</dbReference>
<dbReference type="PANTHER" id="PTHR22918:SF1">
    <property type="entry name" value="FIBRONECTIN TYPE-II DOMAIN-CONTAINING PROTEIN"/>
    <property type="match status" value="1"/>
</dbReference>
<dbReference type="GO" id="GO:0046872">
    <property type="term" value="F:metal ion binding"/>
    <property type="evidence" value="ECO:0007669"/>
    <property type="project" value="InterPro"/>
</dbReference>
<keyword evidence="3" id="KW-0964">Secreted</keyword>
<evidence type="ECO:0000256" key="1">
    <source>
        <dbReference type="ARBA" id="ARBA00004613"/>
    </source>
</evidence>
<dbReference type="Pfam" id="PF01223">
    <property type="entry name" value="Endonuclease_NS"/>
    <property type="match status" value="1"/>
</dbReference>
<name>A0A662YSE1_ACIRT</name>
<feature type="disulfide bond" evidence="6">
    <location>
        <begin position="392"/>
        <end position="418"/>
    </location>
</feature>
<evidence type="ECO:0000256" key="2">
    <source>
        <dbReference type="ARBA" id="ARBA00010011"/>
    </source>
</evidence>
<dbReference type="InterPro" id="IPR036943">
    <property type="entry name" value="FN_type2_sf"/>
</dbReference>
<feature type="disulfide bond" evidence="6">
    <location>
        <begin position="507"/>
        <end position="533"/>
    </location>
</feature>
<comment type="caution">
    <text evidence="6">Lacks conserved residue(s) required for the propagation of feature annotation.</text>
</comment>
<dbReference type="SUPFAM" id="SSF57440">
    <property type="entry name" value="Kringle-like"/>
    <property type="match status" value="5"/>
</dbReference>
<sequence>MSPTRMLSSINEDDMRTQNNDGDTIKMNQAIPAFYSDTNYDRGHLNPNSYQHEYGRHATFTLTNAVPMDACFNRMQWKQYEDEMKRMVLSLYGTGTPYFVTGAVPSEEKIPVPVLDSTESERDFNMVTVPRYVWTAFCFHATDEEDSFSLGYIGENKPEAVIYPKSIDELNTSLQDLCNMPDFRVFTDHCFASNSLSKRNLNSLIQFQVKQIAKSGAYDSFSKKAQNKISAVYKRRRESSHPPMNSMVLDLMVKMDYVNMPQWFENNEMLKHHSSVSCVFKTDIPTFHPPCHIELRSANNYDLSCALVSEKSTLGSDITADGIVTVGGNDPGKECVFPFYYEGRHYFRCTTKNNNRIPWCATTSDYPRDNKWGNCPFTGPPTTGGNSNGASCKFPFKYNDKDYYYCTTDNAETKQLWCATVSNYAQDPKWGYCPTSGIVTVGGNDPGKECVFPFSYDKQMYFECTTINNNRIPWCATTSDYPQDNKWGNCPFTGPPTTGGNSNGAPCKFPFKYNDKDYYYCTTDNAETKQLWCATVSNYAQDPKWGYCRTSSIFTVGGNDPGRECVFPFYYEEKMYFECTLKNSDKGSWCATTSDYPKDSKWGYCV</sequence>
<dbReference type="PANTHER" id="PTHR22918">
    <property type="entry name" value="SEMINAL PLASMA PROTEIN"/>
    <property type="match status" value="1"/>
</dbReference>
<organism evidence="9 10">
    <name type="scientific">Acipenser ruthenus</name>
    <name type="common">Sterlet sturgeon</name>
    <dbReference type="NCBI Taxonomy" id="7906"/>
    <lineage>
        <taxon>Eukaryota</taxon>
        <taxon>Metazoa</taxon>
        <taxon>Chordata</taxon>
        <taxon>Craniata</taxon>
        <taxon>Vertebrata</taxon>
        <taxon>Euteleostomi</taxon>
        <taxon>Actinopterygii</taxon>
        <taxon>Chondrostei</taxon>
        <taxon>Acipenseriformes</taxon>
        <taxon>Acipenseridae</taxon>
        <taxon>Acipenser</taxon>
    </lineage>
</organism>
<feature type="disulfide bond" evidence="6">
    <location>
        <begin position="406"/>
        <end position="433"/>
    </location>
</feature>
<dbReference type="PROSITE" id="PS51092">
    <property type="entry name" value="FN2_2"/>
    <property type="match status" value="5"/>
</dbReference>
<dbReference type="GO" id="GO:0003676">
    <property type="term" value="F:nucleic acid binding"/>
    <property type="evidence" value="ECO:0007669"/>
    <property type="project" value="InterPro"/>
</dbReference>
<feature type="disulfide bond" evidence="6">
    <location>
        <begin position="521"/>
        <end position="548"/>
    </location>
</feature>
<evidence type="ECO:0000256" key="4">
    <source>
        <dbReference type="ARBA" id="ARBA00022737"/>
    </source>
</evidence>
<dbReference type="InterPro" id="IPR044929">
    <property type="entry name" value="DNA/RNA_non-sp_Endonuclease_sf"/>
</dbReference>
<dbReference type="InterPro" id="IPR020821">
    <property type="entry name" value="ENPP1-3/EXOG-like_nuc-like"/>
</dbReference>
<reference evidence="9 10" key="1">
    <citation type="submission" date="2019-01" db="EMBL/GenBank/DDBJ databases">
        <title>Draft Genome and Complete Hox-Cluster Characterization of the Sterlet Sturgeon (Acipenser ruthenus).</title>
        <authorList>
            <person name="Wei Q."/>
        </authorList>
    </citation>
    <scope>NUCLEOTIDE SEQUENCE [LARGE SCALE GENOMIC DNA]</scope>
    <source>
        <strain evidence="9">WHYD16114868_AA</strain>
        <tissue evidence="9">Blood</tissue>
    </source>
</reference>
<comment type="subcellular location">
    <subcellularLocation>
        <location evidence="1">Secreted</location>
    </subcellularLocation>
</comment>
<dbReference type="Gene3D" id="2.10.10.10">
    <property type="entry name" value="Fibronectin, type II, collagen-binding"/>
    <property type="match status" value="5"/>
</dbReference>
<gene>
    <name evidence="9" type="ORF">EOD39_11465</name>
</gene>
<dbReference type="InterPro" id="IPR044925">
    <property type="entry name" value="His-Me_finger_sf"/>
</dbReference>
<dbReference type="GO" id="GO:0005576">
    <property type="term" value="C:extracellular region"/>
    <property type="evidence" value="ECO:0007669"/>
    <property type="project" value="UniProtKB-SubCell"/>
</dbReference>
<evidence type="ECO:0000313" key="9">
    <source>
        <dbReference type="EMBL" id="RXM99469.1"/>
    </source>
</evidence>
<feature type="domain" description="Fibronectin type-II" evidence="8">
    <location>
        <begin position="387"/>
        <end position="435"/>
    </location>
</feature>
<comment type="caution">
    <text evidence="9">The sequence shown here is derived from an EMBL/GenBank/DDBJ whole genome shotgun (WGS) entry which is preliminary data.</text>
</comment>
<proteinExistence type="inferred from homology"/>
<protein>
    <submittedName>
        <fullName evidence="9">Matrix metalloproteinase-9</fullName>
    </submittedName>
</protein>
<dbReference type="CDD" id="cd00062">
    <property type="entry name" value="FN2"/>
    <property type="match status" value="5"/>
</dbReference>
<dbReference type="SUPFAM" id="SSF54060">
    <property type="entry name" value="His-Me finger endonucleases"/>
    <property type="match status" value="1"/>
</dbReference>
<dbReference type="SMART" id="SM00477">
    <property type="entry name" value="NUC"/>
    <property type="match status" value="1"/>
</dbReference>
<feature type="domain" description="Fibronectin type-II" evidence="8">
    <location>
        <begin position="330"/>
        <end position="377"/>
    </location>
</feature>
<feature type="domain" description="Fibronectin type-II" evidence="8">
    <location>
        <begin position="445"/>
        <end position="492"/>
    </location>
</feature>
<comment type="similarity">
    <text evidence="2">Belongs to the seminal plasma protein family.</text>
</comment>
<dbReference type="AlphaFoldDB" id="A0A662YSE1"/>
<feature type="domain" description="Fibronectin type-II" evidence="8">
    <location>
        <begin position="560"/>
        <end position="606"/>
    </location>
</feature>
<dbReference type="Proteomes" id="UP000289886">
    <property type="component" value="Unassembled WGS sequence"/>
</dbReference>
<dbReference type="FunFam" id="2.10.10.10:FF:000001">
    <property type="entry name" value="Fibronectin 1a isoform 1"/>
    <property type="match status" value="2"/>
</dbReference>
<feature type="compositionally biased region" description="Polar residues" evidence="7">
    <location>
        <begin position="1"/>
        <end position="10"/>
    </location>
</feature>
<dbReference type="GO" id="GO:0009986">
    <property type="term" value="C:cell surface"/>
    <property type="evidence" value="ECO:0007669"/>
    <property type="project" value="TreeGrafter"/>
</dbReference>
<dbReference type="Pfam" id="PF00040">
    <property type="entry name" value="fn2"/>
    <property type="match status" value="5"/>
</dbReference>
<evidence type="ECO:0000313" key="10">
    <source>
        <dbReference type="Proteomes" id="UP000289886"/>
    </source>
</evidence>
<dbReference type="GO" id="GO:0016787">
    <property type="term" value="F:hydrolase activity"/>
    <property type="evidence" value="ECO:0007669"/>
    <property type="project" value="InterPro"/>
</dbReference>
<keyword evidence="4" id="KW-0677">Repeat</keyword>
<dbReference type="GO" id="GO:0008201">
    <property type="term" value="F:heparin binding"/>
    <property type="evidence" value="ECO:0007669"/>
    <property type="project" value="TreeGrafter"/>
</dbReference>
<dbReference type="PRINTS" id="PR00013">
    <property type="entry name" value="FNTYPEII"/>
</dbReference>
<dbReference type="GO" id="GO:0048240">
    <property type="term" value="P:sperm capacitation"/>
    <property type="evidence" value="ECO:0007669"/>
    <property type="project" value="TreeGrafter"/>
</dbReference>
<dbReference type="PROSITE" id="PS00023">
    <property type="entry name" value="FN2_1"/>
    <property type="match status" value="2"/>
</dbReference>
<evidence type="ECO:0000256" key="5">
    <source>
        <dbReference type="ARBA" id="ARBA00023157"/>
    </source>
</evidence>
<dbReference type="InterPro" id="IPR051666">
    <property type="entry name" value="SP_Capacitation_Regulator"/>
</dbReference>
<keyword evidence="10" id="KW-1185">Reference proteome</keyword>
<keyword evidence="5 6" id="KW-1015">Disulfide bond</keyword>
<accession>A0A662YSE1</accession>
<dbReference type="SMART" id="SM00892">
    <property type="entry name" value="Endonuclease_NS"/>
    <property type="match status" value="1"/>
</dbReference>
<evidence type="ECO:0000256" key="6">
    <source>
        <dbReference type="PROSITE-ProRule" id="PRU00479"/>
    </source>
</evidence>
<evidence type="ECO:0000256" key="3">
    <source>
        <dbReference type="ARBA" id="ARBA00022525"/>
    </source>
</evidence>
<evidence type="ECO:0000256" key="7">
    <source>
        <dbReference type="SAM" id="MobiDB-lite"/>
    </source>
</evidence>
<feature type="region of interest" description="Disordered" evidence="7">
    <location>
        <begin position="1"/>
        <end position="23"/>
    </location>
</feature>